<dbReference type="Proteomes" id="UP000180043">
    <property type="component" value="Unassembled WGS sequence"/>
</dbReference>
<organism evidence="1 2">
    <name type="scientific">Mycobacteroides chelonae</name>
    <name type="common">Mycobacterium chelonae</name>
    <dbReference type="NCBI Taxonomy" id="1774"/>
    <lineage>
        <taxon>Bacteria</taxon>
        <taxon>Bacillati</taxon>
        <taxon>Actinomycetota</taxon>
        <taxon>Actinomycetes</taxon>
        <taxon>Mycobacteriales</taxon>
        <taxon>Mycobacteriaceae</taxon>
        <taxon>Mycobacteroides</taxon>
    </lineage>
</organism>
<dbReference type="EMBL" id="MLIQ01000032">
    <property type="protein sequence ID" value="OHU47592.1"/>
    <property type="molecule type" value="Genomic_DNA"/>
</dbReference>
<gene>
    <name evidence="1" type="ORF">BKG82_24800</name>
</gene>
<sequence>MSDNHPDELIQQYVDAVDSEPEWAVSGFVLMVGFERVDSDGTLLHEYKVYTRHNQPPWTTHGLIADSVEHLERTE</sequence>
<protein>
    <submittedName>
        <fullName evidence="1">Uncharacterized protein</fullName>
    </submittedName>
</protein>
<dbReference type="Pfam" id="PF23850">
    <property type="entry name" value="DUF7213"/>
    <property type="match status" value="1"/>
</dbReference>
<name>A0A1S1LGY3_MYCCH</name>
<dbReference type="AlphaFoldDB" id="A0A1S1LGY3"/>
<dbReference type="InterPro" id="IPR055637">
    <property type="entry name" value="DUF7213"/>
</dbReference>
<comment type="caution">
    <text evidence="1">The sequence shown here is derived from an EMBL/GenBank/DDBJ whole genome shotgun (WGS) entry which is preliminary data.</text>
</comment>
<dbReference type="RefSeq" id="WP_070947736.1">
    <property type="nucleotide sequence ID" value="NZ_MLIQ01000032.1"/>
</dbReference>
<proteinExistence type="predicted"/>
<reference evidence="1 2" key="1">
    <citation type="submission" date="2016-10" db="EMBL/GenBank/DDBJ databases">
        <title>Evaluation of Human, Veterinary and Environmental Mycobacterium chelonae Isolates by Core Genome Phylogenomic Analysis, Targeted Gene Comparison, and Anti-microbial Susceptibility Patterns: A Tale of Mistaken Identities.</title>
        <authorList>
            <person name="Fogelson S.B."/>
            <person name="Camus A.C."/>
            <person name="Lorenz W."/>
            <person name="Vasireddy R."/>
            <person name="Vasireddy S."/>
            <person name="Smith T."/>
            <person name="Brown-Elliott B.A."/>
            <person name="Wallace R.J.Jr."/>
            <person name="Hasan N.A."/>
            <person name="Reischl U."/>
            <person name="Sanchez S."/>
        </authorList>
    </citation>
    <scope>NUCLEOTIDE SEQUENCE [LARGE SCALE GENOMIC DNA]</scope>
    <source>
        <strain evidence="1 2">15515</strain>
    </source>
</reference>
<evidence type="ECO:0000313" key="2">
    <source>
        <dbReference type="Proteomes" id="UP000180043"/>
    </source>
</evidence>
<evidence type="ECO:0000313" key="1">
    <source>
        <dbReference type="EMBL" id="OHU47592.1"/>
    </source>
</evidence>
<accession>A0A1S1LGY3</accession>